<evidence type="ECO:0000313" key="1">
    <source>
        <dbReference type="EMBL" id="KAI9906788.1"/>
    </source>
</evidence>
<organism evidence="1 2">
    <name type="scientific">Peronosclerospora sorghi</name>
    <dbReference type="NCBI Taxonomy" id="230839"/>
    <lineage>
        <taxon>Eukaryota</taxon>
        <taxon>Sar</taxon>
        <taxon>Stramenopiles</taxon>
        <taxon>Oomycota</taxon>
        <taxon>Peronosporomycetes</taxon>
        <taxon>Peronosporales</taxon>
        <taxon>Peronosporaceae</taxon>
        <taxon>Peronosclerospora</taxon>
    </lineage>
</organism>
<protein>
    <submittedName>
        <fullName evidence="1">Uncharacterized protein</fullName>
    </submittedName>
</protein>
<name>A0ACC0VJX1_9STRA</name>
<dbReference type="EMBL" id="CM047587">
    <property type="protein sequence ID" value="KAI9906788.1"/>
    <property type="molecule type" value="Genomic_DNA"/>
</dbReference>
<proteinExistence type="predicted"/>
<sequence>MASSRDPATTSDRSDADIAGSKMDQQVLRIDEQEVAEEIQDSNVNENNEDQNAQLPDVEVSVCKKRPSDIGSLGAAYR</sequence>
<keyword evidence="2" id="KW-1185">Reference proteome</keyword>
<dbReference type="Proteomes" id="UP001163321">
    <property type="component" value="Chromosome 8"/>
</dbReference>
<reference evidence="1 2" key="1">
    <citation type="journal article" date="2022" name="bioRxiv">
        <title>The genome of the oomycete Peronosclerospora sorghi, a cosmopolitan pathogen of maize and sorghum, is inflated with dispersed pseudogenes.</title>
        <authorList>
            <person name="Fletcher K."/>
            <person name="Martin F."/>
            <person name="Isakeit T."/>
            <person name="Cavanaugh K."/>
            <person name="Magill C."/>
            <person name="Michelmore R."/>
        </authorList>
    </citation>
    <scope>NUCLEOTIDE SEQUENCE [LARGE SCALE GENOMIC DNA]</scope>
    <source>
        <strain evidence="1">P6</strain>
    </source>
</reference>
<gene>
    <name evidence="1" type="ORF">PsorP6_016161</name>
</gene>
<comment type="caution">
    <text evidence="1">The sequence shown here is derived from an EMBL/GenBank/DDBJ whole genome shotgun (WGS) entry which is preliminary data.</text>
</comment>
<evidence type="ECO:0000313" key="2">
    <source>
        <dbReference type="Proteomes" id="UP001163321"/>
    </source>
</evidence>
<accession>A0ACC0VJX1</accession>